<evidence type="ECO:0000259" key="5">
    <source>
        <dbReference type="Pfam" id="PF01555"/>
    </source>
</evidence>
<evidence type="ECO:0000313" key="7">
    <source>
        <dbReference type="Proteomes" id="UP000554965"/>
    </source>
</evidence>
<dbReference type="Proteomes" id="UP000554965">
    <property type="component" value="Unassembled WGS sequence"/>
</dbReference>
<evidence type="ECO:0000256" key="2">
    <source>
        <dbReference type="ARBA" id="ARBA00022679"/>
    </source>
</evidence>
<sequence length="464" mass="50849">MMASSTRWVPPEPTSGRGRSHGTSSAEPFDRWFRYPAGFASDYVSLLIDRLSLQPGQVIVDCFAGSAVTGTAARARGLGFVGIEAHPMMVDLANAKLASGADPESIDAAATHTVSRARRSLRLSRETSLSRARTREPDLVQRSFDAPMLDELLALRRSALKCAPTEQRYLKWALLGSLRDVAAVKVGWPYQRPGIARRPLVSSALNRFQQRAQWIAADVRRAQQTHFAGHVIHGDATQGASWSTVGSADGCVSSPPYLNNFDYADATRLEAYFWGEATSWSQLCRHIRADMLTASTQQSSSGERDRALESMADSAIVDEITDLTAALAEARRGRSRGKEYDQVLPAYFESMRAVLTHLASALSDGAPCAWLIGDSAPYGVYVDTPRLIGELATAAGLEVIDDVALRRRGMRWRSTSVRHGVELSERILVLRRRVCLREKRIAARRSARAATSRPSVGARSDPPR</sequence>
<dbReference type="Pfam" id="PF01555">
    <property type="entry name" value="N6_N4_Mtase"/>
    <property type="match status" value="1"/>
</dbReference>
<name>A0A7Z7NBX3_9MYCO</name>
<dbReference type="GO" id="GO:0003677">
    <property type="term" value="F:DNA binding"/>
    <property type="evidence" value="ECO:0007669"/>
    <property type="project" value="InterPro"/>
</dbReference>
<feature type="region of interest" description="Disordered" evidence="4">
    <location>
        <begin position="1"/>
        <end position="26"/>
    </location>
</feature>
<feature type="domain" description="DNA methylase N-4/N-6" evidence="5">
    <location>
        <begin position="27"/>
        <end position="94"/>
    </location>
</feature>
<evidence type="ECO:0000313" key="6">
    <source>
        <dbReference type="EMBL" id="SOJ56414.1"/>
    </source>
</evidence>
<comment type="caution">
    <text evidence="6">The sequence shown here is derived from an EMBL/GenBank/DDBJ whole genome shotgun (WGS) entry which is preliminary data.</text>
</comment>
<evidence type="ECO:0000256" key="4">
    <source>
        <dbReference type="SAM" id="MobiDB-lite"/>
    </source>
</evidence>
<feature type="compositionally biased region" description="Low complexity" evidence="4">
    <location>
        <begin position="14"/>
        <end position="25"/>
    </location>
</feature>
<keyword evidence="2" id="KW-0808">Transferase</keyword>
<dbReference type="GO" id="GO:0032259">
    <property type="term" value="P:methylation"/>
    <property type="evidence" value="ECO:0007669"/>
    <property type="project" value="UniProtKB-KW"/>
</dbReference>
<comment type="similarity">
    <text evidence="3">Belongs to the N(4)/N(6)-methyltransferase family.</text>
</comment>
<keyword evidence="7" id="KW-1185">Reference proteome</keyword>
<dbReference type="EC" id="2.1.1.-" evidence="3"/>
<reference evidence="6 7" key="1">
    <citation type="submission" date="2017-10" db="EMBL/GenBank/DDBJ databases">
        <authorList>
            <consortium name="Urmite Genomes"/>
        </authorList>
    </citation>
    <scope>NUCLEOTIDE SEQUENCE [LARGE SCALE GENOMIC DNA]</scope>
    <source>
        <strain evidence="6 7">FB-527</strain>
    </source>
</reference>
<evidence type="ECO:0000256" key="1">
    <source>
        <dbReference type="ARBA" id="ARBA00022603"/>
    </source>
</evidence>
<gene>
    <name evidence="6" type="ORF">MSIMFB_03891</name>
</gene>
<organism evidence="6 7">
    <name type="scientific">Mycobacterium simulans</name>
    <dbReference type="NCBI Taxonomy" id="627089"/>
    <lineage>
        <taxon>Bacteria</taxon>
        <taxon>Bacillati</taxon>
        <taxon>Actinomycetota</taxon>
        <taxon>Actinomycetes</taxon>
        <taxon>Mycobacteriales</taxon>
        <taxon>Mycobacteriaceae</taxon>
        <taxon>Mycobacterium</taxon>
    </lineage>
</organism>
<protein>
    <recommendedName>
        <fullName evidence="3">Methyltransferase</fullName>
        <ecNumber evidence="3">2.1.1.-</ecNumber>
    </recommendedName>
</protein>
<dbReference type="SUPFAM" id="SSF53335">
    <property type="entry name" value="S-adenosyl-L-methionine-dependent methyltransferases"/>
    <property type="match status" value="1"/>
</dbReference>
<dbReference type="EMBL" id="OCTY01000002">
    <property type="protein sequence ID" value="SOJ56414.1"/>
    <property type="molecule type" value="Genomic_DNA"/>
</dbReference>
<dbReference type="InterPro" id="IPR001091">
    <property type="entry name" value="RM_Methyltransferase"/>
</dbReference>
<proteinExistence type="inferred from homology"/>
<accession>A0A7Z7NBX3</accession>
<dbReference type="InterPro" id="IPR002941">
    <property type="entry name" value="DNA_methylase_N4/N6"/>
</dbReference>
<dbReference type="RefSeq" id="WP_313958184.1">
    <property type="nucleotide sequence ID" value="NZ_OCTY01000002.1"/>
</dbReference>
<dbReference type="Gene3D" id="3.40.50.150">
    <property type="entry name" value="Vaccinia Virus protein VP39"/>
    <property type="match status" value="2"/>
</dbReference>
<evidence type="ECO:0000256" key="3">
    <source>
        <dbReference type="RuleBase" id="RU362026"/>
    </source>
</evidence>
<keyword evidence="1" id="KW-0489">Methyltransferase</keyword>
<dbReference type="PRINTS" id="PR00508">
    <property type="entry name" value="S21N4MTFRASE"/>
</dbReference>
<dbReference type="InterPro" id="IPR029063">
    <property type="entry name" value="SAM-dependent_MTases_sf"/>
</dbReference>
<dbReference type="GO" id="GO:0008170">
    <property type="term" value="F:N-methyltransferase activity"/>
    <property type="evidence" value="ECO:0007669"/>
    <property type="project" value="InterPro"/>
</dbReference>
<dbReference type="AlphaFoldDB" id="A0A7Z7NBX3"/>